<dbReference type="EMBL" id="FMAO01000011">
    <property type="protein sequence ID" value="SCC05707.1"/>
    <property type="molecule type" value="Genomic_DNA"/>
</dbReference>
<feature type="transmembrane region" description="Helical" evidence="6">
    <location>
        <begin position="84"/>
        <end position="105"/>
    </location>
</feature>
<dbReference type="OrthoDB" id="361483at2"/>
<feature type="transmembrane region" description="Helical" evidence="6">
    <location>
        <begin position="15"/>
        <end position="34"/>
    </location>
</feature>
<dbReference type="PANTHER" id="PTHR38459:SF5">
    <property type="entry name" value="CELL WALL TEICHOIC ACID GLYCOSYLATION PROTEIN GTCA"/>
    <property type="match status" value="1"/>
</dbReference>
<accession>A0A1C4BFQ2</accession>
<evidence type="ECO:0000259" key="7">
    <source>
        <dbReference type="Pfam" id="PF04138"/>
    </source>
</evidence>
<evidence type="ECO:0000256" key="3">
    <source>
        <dbReference type="ARBA" id="ARBA00022692"/>
    </source>
</evidence>
<sequence>MSKIMAIIAKYRMQLMYLIFGGLTTVVNIVVYTGARWVDVTINMSYLLAWLLSVLFAYLTNRKWVFDSQTTGFGNIILEMIKFFLARLATGVVGYLIILFGVHILHQNDMIWNIIQNIFVIVSNYVLSKLLIFKMKEKIKK</sequence>
<evidence type="ECO:0000256" key="2">
    <source>
        <dbReference type="ARBA" id="ARBA00009399"/>
    </source>
</evidence>
<comment type="subcellular location">
    <subcellularLocation>
        <location evidence="1">Membrane</location>
        <topology evidence="1">Multi-pass membrane protein</topology>
    </subcellularLocation>
</comment>
<dbReference type="Proteomes" id="UP000199268">
    <property type="component" value="Unassembled WGS sequence"/>
</dbReference>
<evidence type="ECO:0000256" key="5">
    <source>
        <dbReference type="ARBA" id="ARBA00023136"/>
    </source>
</evidence>
<comment type="similarity">
    <text evidence="2">Belongs to the GtrA family.</text>
</comment>
<feature type="transmembrane region" description="Helical" evidence="6">
    <location>
        <begin position="111"/>
        <end position="132"/>
    </location>
</feature>
<feature type="domain" description="GtrA/DPMS transmembrane" evidence="7">
    <location>
        <begin position="17"/>
        <end position="133"/>
    </location>
</feature>
<dbReference type="Pfam" id="PF04138">
    <property type="entry name" value="GtrA_DPMS_TM"/>
    <property type="match status" value="1"/>
</dbReference>
<proteinExistence type="inferred from homology"/>
<dbReference type="InterPro" id="IPR007267">
    <property type="entry name" value="GtrA_DPMS_TM"/>
</dbReference>
<organism evidence="8 9">
    <name type="scientific">Weissella bombi</name>
    <dbReference type="NCBI Taxonomy" id="1505725"/>
    <lineage>
        <taxon>Bacteria</taxon>
        <taxon>Bacillati</taxon>
        <taxon>Bacillota</taxon>
        <taxon>Bacilli</taxon>
        <taxon>Lactobacillales</taxon>
        <taxon>Lactobacillaceae</taxon>
        <taxon>Weissella</taxon>
    </lineage>
</organism>
<protein>
    <submittedName>
        <fullName evidence="8">Putative flippase GtrA (Transmembrane translocase of bactoprenol-linked glucose)</fullName>
    </submittedName>
</protein>
<name>A0A1C4BFQ2_9LACO</name>
<keyword evidence="4 6" id="KW-1133">Transmembrane helix</keyword>
<evidence type="ECO:0000313" key="9">
    <source>
        <dbReference type="Proteomes" id="UP000199268"/>
    </source>
</evidence>
<feature type="transmembrane region" description="Helical" evidence="6">
    <location>
        <begin position="40"/>
        <end position="59"/>
    </location>
</feature>
<evidence type="ECO:0000256" key="4">
    <source>
        <dbReference type="ARBA" id="ARBA00022989"/>
    </source>
</evidence>
<dbReference type="PANTHER" id="PTHR38459">
    <property type="entry name" value="PROPHAGE BACTOPRENOL-LINKED GLUCOSE TRANSLOCASE HOMOLOG"/>
    <property type="match status" value="1"/>
</dbReference>
<dbReference type="RefSeq" id="WP_092463270.1">
    <property type="nucleotide sequence ID" value="NZ_BJEE01000003.1"/>
</dbReference>
<dbReference type="GO" id="GO:0000271">
    <property type="term" value="P:polysaccharide biosynthetic process"/>
    <property type="evidence" value="ECO:0007669"/>
    <property type="project" value="InterPro"/>
</dbReference>
<keyword evidence="9" id="KW-1185">Reference proteome</keyword>
<reference evidence="9" key="1">
    <citation type="submission" date="2016-08" db="EMBL/GenBank/DDBJ databases">
        <authorList>
            <person name="Varghese N."/>
            <person name="Submissions Spin"/>
        </authorList>
    </citation>
    <scope>NUCLEOTIDE SEQUENCE [LARGE SCALE GENOMIC DNA]</scope>
    <source>
        <strain evidence="9">R-53094</strain>
    </source>
</reference>
<evidence type="ECO:0000256" key="6">
    <source>
        <dbReference type="SAM" id="Phobius"/>
    </source>
</evidence>
<gene>
    <name evidence="8" type="ORF">GA0061074_1117</name>
</gene>
<dbReference type="AlphaFoldDB" id="A0A1C4BFQ2"/>
<keyword evidence="5 6" id="KW-0472">Membrane</keyword>
<dbReference type="GO" id="GO:0005886">
    <property type="term" value="C:plasma membrane"/>
    <property type="evidence" value="ECO:0007669"/>
    <property type="project" value="TreeGrafter"/>
</dbReference>
<evidence type="ECO:0000313" key="8">
    <source>
        <dbReference type="EMBL" id="SCC05707.1"/>
    </source>
</evidence>
<dbReference type="STRING" id="1505725.GA0061074_1117"/>
<dbReference type="InterPro" id="IPR051401">
    <property type="entry name" value="GtrA_CellWall_Glycosyl"/>
</dbReference>
<evidence type="ECO:0000256" key="1">
    <source>
        <dbReference type="ARBA" id="ARBA00004141"/>
    </source>
</evidence>
<keyword evidence="3 6" id="KW-0812">Transmembrane</keyword>